<keyword evidence="5" id="KW-0812">Transmembrane</keyword>
<keyword evidence="7" id="KW-0472">Membrane</keyword>
<evidence type="ECO:0000256" key="5">
    <source>
        <dbReference type="ARBA" id="ARBA00022692"/>
    </source>
</evidence>
<dbReference type="Proteomes" id="UP000472277">
    <property type="component" value="Chromosome 31"/>
</dbReference>
<evidence type="ECO:0000313" key="9">
    <source>
        <dbReference type="Proteomes" id="UP000472277"/>
    </source>
</evidence>
<dbReference type="AlphaFoldDB" id="A0A674DEY7"/>
<evidence type="ECO:0000256" key="1">
    <source>
        <dbReference type="ARBA" id="ARBA00003891"/>
    </source>
</evidence>
<evidence type="ECO:0000256" key="2">
    <source>
        <dbReference type="ARBA" id="ARBA00004370"/>
    </source>
</evidence>
<organism evidence="8 9">
    <name type="scientific">Salmo trutta</name>
    <name type="common">Brown trout</name>
    <dbReference type="NCBI Taxonomy" id="8032"/>
    <lineage>
        <taxon>Eukaryota</taxon>
        <taxon>Metazoa</taxon>
        <taxon>Chordata</taxon>
        <taxon>Craniata</taxon>
        <taxon>Vertebrata</taxon>
        <taxon>Euteleostomi</taxon>
        <taxon>Actinopterygii</taxon>
        <taxon>Neopterygii</taxon>
        <taxon>Teleostei</taxon>
        <taxon>Protacanthopterygii</taxon>
        <taxon>Salmoniformes</taxon>
        <taxon>Salmonidae</taxon>
        <taxon>Salmoninae</taxon>
        <taxon>Salmo</taxon>
    </lineage>
</organism>
<dbReference type="Pfam" id="PF14778">
    <property type="entry name" value="ODR4-like"/>
    <property type="match status" value="1"/>
</dbReference>
<accession>A0A674DEY7</accession>
<gene>
    <name evidence="8" type="primary">ODR4</name>
</gene>
<reference evidence="8" key="1">
    <citation type="submission" date="2025-08" db="UniProtKB">
        <authorList>
            <consortium name="Ensembl"/>
        </authorList>
    </citation>
    <scope>IDENTIFICATION</scope>
</reference>
<keyword evidence="9" id="KW-1185">Reference proteome</keyword>
<evidence type="ECO:0000256" key="4">
    <source>
        <dbReference type="ARBA" id="ARBA00020550"/>
    </source>
</evidence>
<dbReference type="GO" id="GO:0016020">
    <property type="term" value="C:membrane"/>
    <property type="evidence" value="ECO:0007669"/>
    <property type="project" value="UniProtKB-SubCell"/>
</dbReference>
<dbReference type="PANTHER" id="PTHR33966">
    <property type="entry name" value="PROTEIN ODR-4 HOMOLOG"/>
    <property type="match status" value="1"/>
</dbReference>
<dbReference type="GO" id="GO:0008104">
    <property type="term" value="P:intracellular protein localization"/>
    <property type="evidence" value="ECO:0007669"/>
    <property type="project" value="TreeGrafter"/>
</dbReference>
<name>A0A674DEY7_SALTR</name>
<comment type="similarity">
    <text evidence="3">Belongs to the ODR-4 family.</text>
</comment>
<dbReference type="GeneTree" id="ENSGT00390000012568"/>
<sequence length="318" mass="36151">VFRKYFKQGGIEFSVLIRYIRRSSCSSQRDFVVLAMRTPQKDTEGQGSPSVSRRAGTSLDHLDLDWVTEHARQVSRMLQGGFSVFGIFLVTPPELPKEAQNTLRQLMGKHISKGRIWSLTKEDVTEVTFHICSNWSQLHHLFTSFAKPADWKYQWWGCTSWPMFTCSVKLDLLFPVLEMHEELQTWAKQIEDGLCLIYAGSVGLQLVLPRRVFASLPGMGLCVNHLKEMLDKDMPENSIDTSQEALLGGKDSFSFSIAKHKRAIINMVQEMGILCFGIDNVDYYSINCNRPMTESIKPSVLLPMRNETGIPEGNSHNQ</sequence>
<protein>
    <recommendedName>
        <fullName evidence="4">Protein odr-4 homolog</fullName>
    </recommendedName>
</protein>
<comment type="function">
    <text evidence="1">May play a role in the trafficking of a subset of G-protein coupled receptors.</text>
</comment>
<dbReference type="InterPro" id="IPR029454">
    <property type="entry name" value="ODR-4-like"/>
</dbReference>
<comment type="subcellular location">
    <subcellularLocation>
        <location evidence="2">Membrane</location>
    </subcellularLocation>
</comment>
<keyword evidence="6" id="KW-1133">Transmembrane helix</keyword>
<evidence type="ECO:0000313" key="8">
    <source>
        <dbReference type="Ensembl" id="ENSSTUP00000094455.1"/>
    </source>
</evidence>
<reference evidence="8" key="2">
    <citation type="submission" date="2025-09" db="UniProtKB">
        <authorList>
            <consortium name="Ensembl"/>
        </authorList>
    </citation>
    <scope>IDENTIFICATION</scope>
</reference>
<evidence type="ECO:0000256" key="3">
    <source>
        <dbReference type="ARBA" id="ARBA00010131"/>
    </source>
</evidence>
<evidence type="ECO:0000256" key="6">
    <source>
        <dbReference type="ARBA" id="ARBA00022989"/>
    </source>
</evidence>
<dbReference type="GO" id="GO:0012505">
    <property type="term" value="C:endomembrane system"/>
    <property type="evidence" value="ECO:0007669"/>
    <property type="project" value="TreeGrafter"/>
</dbReference>
<dbReference type="Ensembl" id="ENSSTUT00000101215.1">
    <property type="protein sequence ID" value="ENSSTUP00000094455.1"/>
    <property type="gene ID" value="ENSSTUG00000042144.1"/>
</dbReference>
<dbReference type="PANTHER" id="PTHR33966:SF1">
    <property type="entry name" value="PROTEIN ODR-4 HOMOLOG"/>
    <property type="match status" value="1"/>
</dbReference>
<proteinExistence type="inferred from homology"/>
<evidence type="ECO:0000256" key="7">
    <source>
        <dbReference type="ARBA" id="ARBA00023136"/>
    </source>
</evidence>